<keyword evidence="4" id="KW-1185">Reference proteome</keyword>
<dbReference type="Gene3D" id="3.30.2310.20">
    <property type="entry name" value="RelE-like"/>
    <property type="match status" value="1"/>
</dbReference>
<sequence>MGKPVTVSNQFKRDLRKQYLLLVSTEWAEVLNTLANDGILPEKYRNHPLKGNYAGYWECHIRPDLLLIYKSGDDGLFLARLGTHADLF</sequence>
<dbReference type="InterPro" id="IPR035093">
    <property type="entry name" value="RelE/ParE_toxin_dom_sf"/>
</dbReference>
<dbReference type="NCBIfam" id="TIGR02385">
    <property type="entry name" value="RelE_StbE"/>
    <property type="match status" value="1"/>
</dbReference>
<name>A0A8T9MTL9_9NEIS</name>
<reference evidence="3" key="1">
    <citation type="journal article" date="2022" name="Res Sq">
        <title>Evolution of multicellular longitudinally dividing oral cavity symbionts (Neisseriaceae).</title>
        <authorList>
            <person name="Nyongesa S."/>
            <person name="Weber P."/>
            <person name="Bernet E."/>
            <person name="Pullido F."/>
            <person name="Nieckarz M."/>
            <person name="Delaby M."/>
            <person name="Nieves C."/>
            <person name="Viehboeck T."/>
            <person name="Krause N."/>
            <person name="Rivera-Millot A."/>
            <person name="Nakamura A."/>
            <person name="Vischer N."/>
            <person name="VanNieuwenhze M."/>
            <person name="Brun Y."/>
            <person name="Cava F."/>
            <person name="Bulgheresi S."/>
            <person name="Veyrier F."/>
        </authorList>
    </citation>
    <scope>NUCLEOTIDE SEQUENCE</scope>
    <source>
        <strain evidence="3">17694</strain>
    </source>
</reference>
<dbReference type="InterPro" id="IPR004386">
    <property type="entry name" value="Toxin_YafQ-like"/>
</dbReference>
<dbReference type="Proteomes" id="UP000831534">
    <property type="component" value="Chromosome"/>
</dbReference>
<dbReference type="PANTHER" id="PTHR40588">
    <property type="entry name" value="MRNA INTERFERASE TOXIN YAFQ"/>
    <property type="match status" value="1"/>
</dbReference>
<dbReference type="PANTHER" id="PTHR40588:SF1">
    <property type="entry name" value="MRNA INTERFERASE TOXIN YAFQ"/>
    <property type="match status" value="1"/>
</dbReference>
<dbReference type="PIRSF" id="PIRSF006156">
    <property type="entry name" value="YafQ"/>
    <property type="match status" value="1"/>
</dbReference>
<dbReference type="GO" id="GO:0004521">
    <property type="term" value="F:RNA endonuclease activity"/>
    <property type="evidence" value="ECO:0007669"/>
    <property type="project" value="TreeGrafter"/>
</dbReference>
<dbReference type="InterPro" id="IPR007712">
    <property type="entry name" value="RelE/ParE_toxin"/>
</dbReference>
<reference evidence="3" key="2">
    <citation type="submission" date="2024-09" db="EMBL/GenBank/DDBJ databases">
        <authorList>
            <person name="Veyrier F.J."/>
        </authorList>
    </citation>
    <scope>NUCLEOTIDE SEQUENCE</scope>
    <source>
        <strain evidence="3">17694</strain>
    </source>
</reference>
<dbReference type="GO" id="GO:0006415">
    <property type="term" value="P:translational termination"/>
    <property type="evidence" value="ECO:0007669"/>
    <property type="project" value="TreeGrafter"/>
</dbReference>
<dbReference type="KEGG" id="ckh:LVJ77_00940"/>
<dbReference type="Pfam" id="PF15738">
    <property type="entry name" value="YafQ_toxin"/>
    <property type="match status" value="1"/>
</dbReference>
<proteinExistence type="predicted"/>
<feature type="active site" description="Proton donor" evidence="2">
    <location>
        <position position="84"/>
    </location>
</feature>
<dbReference type="AlphaFoldDB" id="A0A8T9MTL9"/>
<protein>
    <submittedName>
        <fullName evidence="3">Type II toxin-antitoxin system YafQ family toxin</fullName>
    </submittedName>
</protein>
<dbReference type="SUPFAM" id="SSF143011">
    <property type="entry name" value="RelE-like"/>
    <property type="match status" value="1"/>
</dbReference>
<dbReference type="EMBL" id="CP091521">
    <property type="protein sequence ID" value="UOP04947.1"/>
    <property type="molecule type" value="Genomic_DNA"/>
</dbReference>
<dbReference type="GO" id="GO:0006402">
    <property type="term" value="P:mRNA catabolic process"/>
    <property type="evidence" value="ECO:0007669"/>
    <property type="project" value="TreeGrafter"/>
</dbReference>
<evidence type="ECO:0000256" key="1">
    <source>
        <dbReference type="ARBA" id="ARBA00022649"/>
    </source>
</evidence>
<dbReference type="RefSeq" id="WP_027009062.1">
    <property type="nucleotide sequence ID" value="NZ_CP091521.1"/>
</dbReference>
<keyword evidence="1" id="KW-1277">Toxin-antitoxin system</keyword>
<evidence type="ECO:0000313" key="4">
    <source>
        <dbReference type="Proteomes" id="UP000831534"/>
    </source>
</evidence>
<evidence type="ECO:0000313" key="3">
    <source>
        <dbReference type="EMBL" id="UOP04947.1"/>
    </source>
</evidence>
<gene>
    <name evidence="3" type="ORF">LVJ77_00940</name>
</gene>
<accession>A0A8T9MTL9</accession>
<organism evidence="3 4">
    <name type="scientific">Conchiformibius kuhniae</name>
    <dbReference type="NCBI Taxonomy" id="211502"/>
    <lineage>
        <taxon>Bacteria</taxon>
        <taxon>Pseudomonadati</taxon>
        <taxon>Pseudomonadota</taxon>
        <taxon>Betaproteobacteria</taxon>
        <taxon>Neisseriales</taxon>
        <taxon>Neisseriaceae</taxon>
        <taxon>Conchiformibius</taxon>
    </lineage>
</organism>
<evidence type="ECO:0000256" key="2">
    <source>
        <dbReference type="PIRSR" id="PIRSR006156-1"/>
    </source>
</evidence>